<organism evidence="2">
    <name type="scientific">marine sediment metagenome</name>
    <dbReference type="NCBI Taxonomy" id="412755"/>
    <lineage>
        <taxon>unclassified sequences</taxon>
        <taxon>metagenomes</taxon>
        <taxon>ecological metagenomes</taxon>
    </lineage>
</organism>
<accession>A0A0F9JYL0</accession>
<proteinExistence type="predicted"/>
<sequence length="59" mass="6078">MPPSGGCLPRPGRHFAPGPRVSGALSAWGERDTSGPTSSLRGEEASMPEIPHEVEVAPA</sequence>
<comment type="caution">
    <text evidence="2">The sequence shown here is derived from an EMBL/GenBank/DDBJ whole genome shotgun (WGS) entry which is preliminary data.</text>
</comment>
<dbReference type="AlphaFoldDB" id="A0A0F9JYL0"/>
<gene>
    <name evidence="2" type="ORF">LCGC14_1396710</name>
</gene>
<feature type="compositionally biased region" description="Basic and acidic residues" evidence="1">
    <location>
        <begin position="50"/>
        <end position="59"/>
    </location>
</feature>
<reference evidence="2" key="1">
    <citation type="journal article" date="2015" name="Nature">
        <title>Complex archaea that bridge the gap between prokaryotes and eukaryotes.</title>
        <authorList>
            <person name="Spang A."/>
            <person name="Saw J.H."/>
            <person name="Jorgensen S.L."/>
            <person name="Zaremba-Niedzwiedzka K."/>
            <person name="Martijn J."/>
            <person name="Lind A.E."/>
            <person name="van Eijk R."/>
            <person name="Schleper C."/>
            <person name="Guy L."/>
            <person name="Ettema T.J."/>
        </authorList>
    </citation>
    <scope>NUCLEOTIDE SEQUENCE</scope>
</reference>
<feature type="non-terminal residue" evidence="2">
    <location>
        <position position="59"/>
    </location>
</feature>
<name>A0A0F9JYL0_9ZZZZ</name>
<evidence type="ECO:0000313" key="2">
    <source>
        <dbReference type="EMBL" id="KKM74808.1"/>
    </source>
</evidence>
<dbReference type="EMBL" id="LAZR01009080">
    <property type="protein sequence ID" value="KKM74808.1"/>
    <property type="molecule type" value="Genomic_DNA"/>
</dbReference>
<evidence type="ECO:0000256" key="1">
    <source>
        <dbReference type="SAM" id="MobiDB-lite"/>
    </source>
</evidence>
<feature type="region of interest" description="Disordered" evidence="1">
    <location>
        <begin position="1"/>
        <end position="59"/>
    </location>
</feature>
<protein>
    <submittedName>
        <fullName evidence="2">Uncharacterized protein</fullName>
    </submittedName>
</protein>